<protein>
    <recommendedName>
        <fullName evidence="3 10">Thymidylate kinase</fullName>
        <ecNumber evidence="2 10">2.7.4.9</ecNumber>
    </recommendedName>
    <alternativeName>
        <fullName evidence="10">dTMP kinase</fullName>
    </alternativeName>
</protein>
<dbReference type="Pfam" id="PF02223">
    <property type="entry name" value="Thymidylate_kin"/>
    <property type="match status" value="1"/>
</dbReference>
<accession>A0A7W3MW70</accession>
<dbReference type="AlphaFoldDB" id="A0A7W3MW70"/>
<comment type="similarity">
    <text evidence="1 10">Belongs to the thymidylate kinase family.</text>
</comment>
<dbReference type="EMBL" id="JACJII010000001">
    <property type="protein sequence ID" value="MBA9003033.1"/>
    <property type="molecule type" value="Genomic_DNA"/>
</dbReference>
<dbReference type="GO" id="GO:0004798">
    <property type="term" value="F:dTMP kinase activity"/>
    <property type="evidence" value="ECO:0007669"/>
    <property type="project" value="UniProtKB-UniRule"/>
</dbReference>
<dbReference type="GO" id="GO:0006227">
    <property type="term" value="P:dUDP biosynthetic process"/>
    <property type="evidence" value="ECO:0007669"/>
    <property type="project" value="TreeGrafter"/>
</dbReference>
<dbReference type="InterPro" id="IPR018094">
    <property type="entry name" value="Thymidylate_kinase"/>
</dbReference>
<comment type="catalytic activity">
    <reaction evidence="9 10">
        <text>dTMP + ATP = dTDP + ADP</text>
        <dbReference type="Rhea" id="RHEA:13517"/>
        <dbReference type="ChEBI" id="CHEBI:30616"/>
        <dbReference type="ChEBI" id="CHEBI:58369"/>
        <dbReference type="ChEBI" id="CHEBI:63528"/>
        <dbReference type="ChEBI" id="CHEBI:456216"/>
        <dbReference type="EC" id="2.7.4.9"/>
    </reaction>
</comment>
<comment type="function">
    <text evidence="10">Phosphorylation of dTMP to form dTDP in both de novo and salvage pathways of dTTP synthesis.</text>
</comment>
<proteinExistence type="inferred from homology"/>
<evidence type="ECO:0000256" key="5">
    <source>
        <dbReference type="ARBA" id="ARBA00022727"/>
    </source>
</evidence>
<evidence type="ECO:0000313" key="12">
    <source>
        <dbReference type="EMBL" id="MBA9003033.1"/>
    </source>
</evidence>
<keyword evidence="7 10" id="KW-0418">Kinase</keyword>
<dbReference type="CDD" id="cd01672">
    <property type="entry name" value="TMPK"/>
    <property type="match status" value="1"/>
</dbReference>
<dbReference type="HAMAP" id="MF_00165">
    <property type="entry name" value="Thymidylate_kinase"/>
    <property type="match status" value="1"/>
</dbReference>
<evidence type="ECO:0000256" key="3">
    <source>
        <dbReference type="ARBA" id="ARBA00017144"/>
    </source>
</evidence>
<evidence type="ECO:0000256" key="9">
    <source>
        <dbReference type="ARBA" id="ARBA00048743"/>
    </source>
</evidence>
<dbReference type="Proteomes" id="UP000539313">
    <property type="component" value="Unassembled WGS sequence"/>
</dbReference>
<reference evidence="12 13" key="1">
    <citation type="submission" date="2020-08" db="EMBL/GenBank/DDBJ databases">
        <title>Sequencing the genomes of 1000 actinobacteria strains.</title>
        <authorList>
            <person name="Klenk H.-P."/>
        </authorList>
    </citation>
    <scope>NUCLEOTIDE SEQUENCE [LARGE SCALE GENOMIC DNA]</scope>
    <source>
        <strain evidence="12 13">DSM 45823</strain>
    </source>
</reference>
<dbReference type="GO" id="GO:0005829">
    <property type="term" value="C:cytosol"/>
    <property type="evidence" value="ECO:0007669"/>
    <property type="project" value="TreeGrafter"/>
</dbReference>
<comment type="caution">
    <text evidence="10">Lacks conserved residue(s) required for the propagation of feature annotation.</text>
</comment>
<dbReference type="PANTHER" id="PTHR10344">
    <property type="entry name" value="THYMIDYLATE KINASE"/>
    <property type="match status" value="1"/>
</dbReference>
<evidence type="ECO:0000256" key="6">
    <source>
        <dbReference type="ARBA" id="ARBA00022741"/>
    </source>
</evidence>
<keyword evidence="8 10" id="KW-0067">ATP-binding</keyword>
<dbReference type="InterPro" id="IPR039430">
    <property type="entry name" value="Thymidylate_kin-like_dom"/>
</dbReference>
<evidence type="ECO:0000256" key="10">
    <source>
        <dbReference type="HAMAP-Rule" id="MF_00165"/>
    </source>
</evidence>
<organism evidence="12 13">
    <name type="scientific">Thermomonospora cellulosilytica</name>
    <dbReference type="NCBI Taxonomy" id="1411118"/>
    <lineage>
        <taxon>Bacteria</taxon>
        <taxon>Bacillati</taxon>
        <taxon>Actinomycetota</taxon>
        <taxon>Actinomycetes</taxon>
        <taxon>Streptosporangiales</taxon>
        <taxon>Thermomonosporaceae</taxon>
        <taxon>Thermomonospora</taxon>
    </lineage>
</organism>
<sequence>MPHPFSDRQRGLFISVDGPSGAGKSTIVAHLEQFLIADGEHVHTTAEPSNTAIGRLARELTDTVTGPALACLYSADRYHHIETEIRPHLDAGKIVLCDRYVPSGLVMQRFDGVDPAFLWALNSAADRPDLAVLLEADPAVIAQRLGDRGPRNRFQTAPGSSHAEAHFYRQAFDRLVHAGYDVLRLDVSTRTPEQAAAQIRDRLHDFFAVPADKARHAQPW</sequence>
<evidence type="ECO:0000256" key="7">
    <source>
        <dbReference type="ARBA" id="ARBA00022777"/>
    </source>
</evidence>
<name>A0A7W3MW70_9ACTN</name>
<dbReference type="GO" id="GO:0006233">
    <property type="term" value="P:dTDP biosynthetic process"/>
    <property type="evidence" value="ECO:0007669"/>
    <property type="project" value="InterPro"/>
</dbReference>
<comment type="caution">
    <text evidence="12">The sequence shown here is derived from an EMBL/GenBank/DDBJ whole genome shotgun (WGS) entry which is preliminary data.</text>
</comment>
<evidence type="ECO:0000256" key="1">
    <source>
        <dbReference type="ARBA" id="ARBA00009776"/>
    </source>
</evidence>
<dbReference type="GO" id="GO:0006235">
    <property type="term" value="P:dTTP biosynthetic process"/>
    <property type="evidence" value="ECO:0007669"/>
    <property type="project" value="UniProtKB-UniRule"/>
</dbReference>
<dbReference type="SUPFAM" id="SSF52540">
    <property type="entry name" value="P-loop containing nucleoside triphosphate hydrolases"/>
    <property type="match status" value="1"/>
</dbReference>
<evidence type="ECO:0000256" key="2">
    <source>
        <dbReference type="ARBA" id="ARBA00012980"/>
    </source>
</evidence>
<keyword evidence="13" id="KW-1185">Reference proteome</keyword>
<dbReference type="InterPro" id="IPR027417">
    <property type="entry name" value="P-loop_NTPase"/>
</dbReference>
<dbReference type="GO" id="GO:0005524">
    <property type="term" value="F:ATP binding"/>
    <property type="evidence" value="ECO:0007669"/>
    <property type="project" value="UniProtKB-UniRule"/>
</dbReference>
<dbReference type="Gene3D" id="3.40.50.300">
    <property type="entry name" value="P-loop containing nucleotide triphosphate hydrolases"/>
    <property type="match status" value="1"/>
</dbReference>
<evidence type="ECO:0000259" key="11">
    <source>
        <dbReference type="Pfam" id="PF02223"/>
    </source>
</evidence>
<feature type="domain" description="Thymidylate kinase-like" evidence="11">
    <location>
        <begin position="16"/>
        <end position="188"/>
    </location>
</feature>
<keyword evidence="4 10" id="KW-0808">Transferase</keyword>
<gene>
    <name evidence="10" type="primary">tmk</name>
    <name evidence="12" type="ORF">HNR21_001915</name>
</gene>
<keyword evidence="5 10" id="KW-0545">Nucleotide biosynthesis</keyword>
<dbReference type="RefSeq" id="WP_182704912.1">
    <property type="nucleotide sequence ID" value="NZ_JACJII010000001.1"/>
</dbReference>
<dbReference type="PANTHER" id="PTHR10344:SF4">
    <property type="entry name" value="UMP-CMP KINASE 2, MITOCHONDRIAL"/>
    <property type="match status" value="1"/>
</dbReference>
<dbReference type="NCBIfam" id="TIGR00041">
    <property type="entry name" value="DTMP_kinase"/>
    <property type="match status" value="1"/>
</dbReference>
<evidence type="ECO:0000256" key="4">
    <source>
        <dbReference type="ARBA" id="ARBA00022679"/>
    </source>
</evidence>
<evidence type="ECO:0000256" key="8">
    <source>
        <dbReference type="ARBA" id="ARBA00022840"/>
    </source>
</evidence>
<evidence type="ECO:0000313" key="13">
    <source>
        <dbReference type="Proteomes" id="UP000539313"/>
    </source>
</evidence>
<keyword evidence="6 10" id="KW-0547">Nucleotide-binding</keyword>
<dbReference type="EC" id="2.7.4.9" evidence="2 10"/>